<evidence type="ECO:0000256" key="9">
    <source>
        <dbReference type="ARBA" id="ARBA00034920"/>
    </source>
</evidence>
<reference evidence="13" key="1">
    <citation type="submission" date="2021-02" db="EMBL/GenBank/DDBJ databases">
        <authorList>
            <person name="Dougan E. K."/>
            <person name="Rhodes N."/>
            <person name="Thang M."/>
            <person name="Chan C."/>
        </authorList>
    </citation>
    <scope>NUCLEOTIDE SEQUENCE</scope>
</reference>
<keyword evidence="3" id="KW-0962">Peroxisome biogenesis</keyword>
<keyword evidence="14" id="KW-1185">Reference proteome</keyword>
<dbReference type="InterPro" id="IPR003960">
    <property type="entry name" value="ATPase_AAA_CS"/>
</dbReference>
<evidence type="ECO:0000256" key="3">
    <source>
        <dbReference type="ARBA" id="ARBA00022593"/>
    </source>
</evidence>
<protein>
    <recommendedName>
        <fullName evidence="8">Peroxisomal ATPase PEX6</fullName>
    </recommendedName>
    <alternativeName>
        <fullName evidence="9">Peroxin-6</fullName>
    </alternativeName>
</protein>
<keyword evidence="4" id="KW-0547">Nucleotide-binding</keyword>
<dbReference type="PANTHER" id="PTHR23077">
    <property type="entry name" value="AAA-FAMILY ATPASE"/>
    <property type="match status" value="1"/>
</dbReference>
<proteinExistence type="inferred from homology"/>
<dbReference type="GO" id="GO:0005778">
    <property type="term" value="C:peroxisomal membrane"/>
    <property type="evidence" value="ECO:0007669"/>
    <property type="project" value="TreeGrafter"/>
</dbReference>
<evidence type="ECO:0000256" key="2">
    <source>
        <dbReference type="ARBA" id="ARBA00006914"/>
    </source>
</evidence>
<dbReference type="Gene3D" id="1.10.8.60">
    <property type="match status" value="1"/>
</dbReference>
<dbReference type="PROSITE" id="PS00674">
    <property type="entry name" value="AAA"/>
    <property type="match status" value="1"/>
</dbReference>
<evidence type="ECO:0000259" key="12">
    <source>
        <dbReference type="SMART" id="SM00382"/>
    </source>
</evidence>
<feature type="region of interest" description="Disordered" evidence="11">
    <location>
        <begin position="520"/>
        <end position="539"/>
    </location>
</feature>
<dbReference type="Gene3D" id="3.40.50.300">
    <property type="entry name" value="P-loop containing nucleotide triphosphate hydrolases"/>
    <property type="match status" value="2"/>
</dbReference>
<dbReference type="AlphaFoldDB" id="A0A812G3V4"/>
<sequence length="1028" mass="110176">MSKTTAPKPIAPAGGSAWRHYQSKEVLGAAGSAGLIGIFSYAAAVVGRLLHPLSSASAAGRQDNNERDTFHEACASEELLSELGARLGNWVLVVPPRTNSFASNDPCWLRLVDSSEVVLCPPPPWRKRRDLPLIHLPVQILELLGATPGRTEVSVAFREGLEPLGCSRLVLSSVPFLGQETAMMRFRSEAALRTFFHVPRVLRRGEVFSVPLHGLPTALCEVEVPADPTKRPKPQRAPRSDEDDSVYEMAACAGRPRSFVIDPLHGTAFCRLLSFKVEVIEGQGGQGAQSSTFQVDNKSTEISLKGRSQARGLPYCSCHLFCQAPPKPLPSLQGPTERLLGMLVPGVRAWELGTAESLPSVLVSGPRGCGKRVLWHSVSERLGLHLLEISCTALAAEGLGALEAKLLEAFDQAAGLSPCILCLRRLHALSSSGPAMSPAATLLQQRRIEDFLQTTLQKARSNSTGERSPLVLLAGSCESLDDLGGPIRQIFGQELAVSRPTEAARKFAIRALMKRADATPDAPDTVIPNGKSHSADALEKKDEPSVIAVMTKLTAGLSYSDLRSVCAEMAMHSVCNLEAAASAEVQQTIEQAVKRLQGGSKVAVTLASKIQWADVGGLQDAKEEIMNCITLPLSQGQLFEGQKVRSGVLLFGPPGTGKTLLAKAVATECKVHFLSVKGPELLSMYIGESEKNVRSLFQSARDLAPCVLFFDELDSLAPARGRGNDSGGVMDRVVSQLVTELDTMPSTVFMVGATNRPDLLDRSLLRPGRLDRMVYLGIAADKLPLLSAITRKFVLEEATPANGDAKRGSTPLAAVAEACPPNLTGADVSVLCADAYGIAQREHIAKLHEAADLLQTPISTFLLFLDALELHLASALRGPRTPETLRQLTPSQGTPLVQLFPATEEAADSQRAPALRLYGAEAQEAFVLAHCAGSLGAGGSCAVACGAKEGLEGLEDLSRRWLAHSRAPGSSEPSTLKRLSGFNILYPLQVQVGLRHFQQALSNLQPSVPLEDLQRYEQLRAEYQNTKG</sequence>
<evidence type="ECO:0000256" key="6">
    <source>
        <dbReference type="ARBA" id="ARBA00022840"/>
    </source>
</evidence>
<evidence type="ECO:0000313" key="13">
    <source>
        <dbReference type="EMBL" id="CAE6911753.1"/>
    </source>
</evidence>
<dbReference type="InterPro" id="IPR027417">
    <property type="entry name" value="P-loop_NTPase"/>
</dbReference>
<comment type="subcellular location">
    <subcellularLocation>
        <location evidence="1">Membrane</location>
    </subcellularLocation>
</comment>
<dbReference type="InterPro" id="IPR003593">
    <property type="entry name" value="AAA+_ATPase"/>
</dbReference>
<dbReference type="InterPro" id="IPR003959">
    <property type="entry name" value="ATPase_AAA_core"/>
</dbReference>
<name>A0A812G3V4_9DINO</name>
<evidence type="ECO:0000256" key="5">
    <source>
        <dbReference type="ARBA" id="ARBA00022801"/>
    </source>
</evidence>
<dbReference type="GO" id="GO:0005524">
    <property type="term" value="F:ATP binding"/>
    <property type="evidence" value="ECO:0007669"/>
    <property type="project" value="UniProtKB-KW"/>
</dbReference>
<evidence type="ECO:0000256" key="1">
    <source>
        <dbReference type="ARBA" id="ARBA00004370"/>
    </source>
</evidence>
<dbReference type="EMBL" id="CAJNDS010000002">
    <property type="protein sequence ID" value="CAE6911753.1"/>
    <property type="molecule type" value="Genomic_DNA"/>
</dbReference>
<dbReference type="GO" id="GO:0016558">
    <property type="term" value="P:protein import into peroxisome matrix"/>
    <property type="evidence" value="ECO:0007669"/>
    <property type="project" value="TreeGrafter"/>
</dbReference>
<gene>
    <name evidence="13" type="primary">pex6</name>
    <name evidence="13" type="ORF">SNAT2548_LOCUS133</name>
</gene>
<feature type="domain" description="AAA+ ATPase" evidence="12">
    <location>
        <begin position="357"/>
        <end position="501"/>
    </location>
</feature>
<feature type="domain" description="AAA+ ATPase" evidence="12">
    <location>
        <begin position="644"/>
        <end position="780"/>
    </location>
</feature>
<dbReference type="InterPro" id="IPR050168">
    <property type="entry name" value="AAA_ATPase_domain"/>
</dbReference>
<comment type="similarity">
    <text evidence="2">Belongs to the AAA ATPase family.</text>
</comment>
<feature type="region of interest" description="Disordered" evidence="11">
    <location>
        <begin position="226"/>
        <end position="245"/>
    </location>
</feature>
<comment type="catalytic activity">
    <reaction evidence="10">
        <text>ATP + H2O = ADP + phosphate + H(+)</text>
        <dbReference type="Rhea" id="RHEA:13065"/>
        <dbReference type="ChEBI" id="CHEBI:15377"/>
        <dbReference type="ChEBI" id="CHEBI:15378"/>
        <dbReference type="ChEBI" id="CHEBI:30616"/>
        <dbReference type="ChEBI" id="CHEBI:43474"/>
        <dbReference type="ChEBI" id="CHEBI:456216"/>
    </reaction>
    <physiologicalReaction direction="left-to-right" evidence="10">
        <dbReference type="Rhea" id="RHEA:13066"/>
    </physiologicalReaction>
</comment>
<dbReference type="Pfam" id="PF00004">
    <property type="entry name" value="AAA"/>
    <property type="match status" value="2"/>
</dbReference>
<evidence type="ECO:0000256" key="8">
    <source>
        <dbReference type="ARBA" id="ARBA00034811"/>
    </source>
</evidence>
<dbReference type="PANTHER" id="PTHR23077:SF9">
    <property type="entry name" value="PEROXISOMAL ATPASE PEX6"/>
    <property type="match status" value="1"/>
</dbReference>
<dbReference type="OrthoDB" id="2187at2759"/>
<dbReference type="GO" id="GO:0005829">
    <property type="term" value="C:cytosol"/>
    <property type="evidence" value="ECO:0007669"/>
    <property type="project" value="TreeGrafter"/>
</dbReference>
<accession>A0A812G3V4</accession>
<evidence type="ECO:0000313" key="14">
    <source>
        <dbReference type="Proteomes" id="UP000604046"/>
    </source>
</evidence>
<dbReference type="GO" id="GO:0016887">
    <property type="term" value="F:ATP hydrolysis activity"/>
    <property type="evidence" value="ECO:0007669"/>
    <property type="project" value="InterPro"/>
</dbReference>
<evidence type="ECO:0000256" key="11">
    <source>
        <dbReference type="SAM" id="MobiDB-lite"/>
    </source>
</evidence>
<dbReference type="SUPFAM" id="SSF52540">
    <property type="entry name" value="P-loop containing nucleoside triphosphate hydrolases"/>
    <property type="match status" value="2"/>
</dbReference>
<dbReference type="Proteomes" id="UP000604046">
    <property type="component" value="Unassembled WGS sequence"/>
</dbReference>
<keyword evidence="5" id="KW-0378">Hydrolase</keyword>
<dbReference type="SMART" id="SM00382">
    <property type="entry name" value="AAA"/>
    <property type="match status" value="2"/>
</dbReference>
<evidence type="ECO:0000256" key="4">
    <source>
        <dbReference type="ARBA" id="ARBA00022741"/>
    </source>
</evidence>
<keyword evidence="7" id="KW-0472">Membrane</keyword>
<evidence type="ECO:0000256" key="7">
    <source>
        <dbReference type="ARBA" id="ARBA00023136"/>
    </source>
</evidence>
<evidence type="ECO:0000256" key="10">
    <source>
        <dbReference type="ARBA" id="ARBA00048778"/>
    </source>
</evidence>
<organism evidence="13 14">
    <name type="scientific">Symbiodinium natans</name>
    <dbReference type="NCBI Taxonomy" id="878477"/>
    <lineage>
        <taxon>Eukaryota</taxon>
        <taxon>Sar</taxon>
        <taxon>Alveolata</taxon>
        <taxon>Dinophyceae</taxon>
        <taxon>Suessiales</taxon>
        <taxon>Symbiodiniaceae</taxon>
        <taxon>Symbiodinium</taxon>
    </lineage>
</organism>
<comment type="caution">
    <text evidence="13">The sequence shown here is derived from an EMBL/GenBank/DDBJ whole genome shotgun (WGS) entry which is preliminary data.</text>
</comment>
<dbReference type="FunFam" id="3.40.50.300:FF:000109">
    <property type="entry name" value="Peroxisomal biogenesis factor 6"/>
    <property type="match status" value="1"/>
</dbReference>
<keyword evidence="6" id="KW-0067">ATP-binding</keyword>